<feature type="transmembrane region" description="Helical" evidence="1">
    <location>
        <begin position="46"/>
        <end position="66"/>
    </location>
</feature>
<reference evidence="3" key="1">
    <citation type="journal article" date="2019" name="Int. J. Syst. Evol. Microbiol.">
        <title>The Global Catalogue of Microorganisms (GCM) 10K type strain sequencing project: providing services to taxonomists for standard genome sequencing and annotation.</title>
        <authorList>
            <consortium name="The Broad Institute Genomics Platform"/>
            <consortium name="The Broad Institute Genome Sequencing Center for Infectious Disease"/>
            <person name="Wu L."/>
            <person name="Ma J."/>
        </authorList>
    </citation>
    <scope>NUCLEOTIDE SEQUENCE [LARGE SCALE GENOMIC DNA]</scope>
    <source>
        <strain evidence="3">JCM 16902</strain>
    </source>
</reference>
<sequence length="227" mass="23954">MADLRNIMYEAVSDITDPEESVVRTDLALGRQALARQHTRRFGRRVLIPVGLAAAAAGVVAVSVLGGPGGGSGDATSGISLIAYTGEQPAGFTVDEVPDGWEIQEVNEVYILVAPVGAANQDIQETEGKVEIHVADRNELAVDRAEKHALKVDDVTATRFTFPDPDLVVNTTDTPKVGPASTPGLLLPTGKDTLLFQFPTVQGWDDATIATFAAGVHLTDAGRRSAR</sequence>
<dbReference type="EMBL" id="BAAAZO010000004">
    <property type="protein sequence ID" value="GAA3610991.1"/>
    <property type="molecule type" value="Genomic_DNA"/>
</dbReference>
<organism evidence="2 3">
    <name type="scientific">Kineosporia mesophila</name>
    <dbReference type="NCBI Taxonomy" id="566012"/>
    <lineage>
        <taxon>Bacteria</taxon>
        <taxon>Bacillati</taxon>
        <taxon>Actinomycetota</taxon>
        <taxon>Actinomycetes</taxon>
        <taxon>Kineosporiales</taxon>
        <taxon>Kineosporiaceae</taxon>
        <taxon>Kineosporia</taxon>
    </lineage>
</organism>
<keyword evidence="1" id="KW-0472">Membrane</keyword>
<gene>
    <name evidence="2" type="ORF">GCM10022223_28860</name>
</gene>
<dbReference type="RefSeq" id="WP_231482248.1">
    <property type="nucleotide sequence ID" value="NZ_BAAAZO010000004.1"/>
</dbReference>
<evidence type="ECO:0000256" key="1">
    <source>
        <dbReference type="SAM" id="Phobius"/>
    </source>
</evidence>
<keyword evidence="3" id="KW-1185">Reference proteome</keyword>
<keyword evidence="1" id="KW-1133">Transmembrane helix</keyword>
<name>A0ABP6ZJJ3_9ACTN</name>
<evidence type="ECO:0008006" key="4">
    <source>
        <dbReference type="Google" id="ProtNLM"/>
    </source>
</evidence>
<dbReference type="Proteomes" id="UP001501074">
    <property type="component" value="Unassembled WGS sequence"/>
</dbReference>
<keyword evidence="1" id="KW-0812">Transmembrane</keyword>
<proteinExistence type="predicted"/>
<comment type="caution">
    <text evidence="2">The sequence shown here is derived from an EMBL/GenBank/DDBJ whole genome shotgun (WGS) entry which is preliminary data.</text>
</comment>
<protein>
    <recommendedName>
        <fullName evidence="4">DUF4179 domain-containing protein</fullName>
    </recommendedName>
</protein>
<accession>A0ABP6ZJJ3</accession>
<evidence type="ECO:0000313" key="3">
    <source>
        <dbReference type="Proteomes" id="UP001501074"/>
    </source>
</evidence>
<evidence type="ECO:0000313" key="2">
    <source>
        <dbReference type="EMBL" id="GAA3610991.1"/>
    </source>
</evidence>